<dbReference type="EMBL" id="KN819384">
    <property type="protein sequence ID" value="KIJ11228.1"/>
    <property type="molecule type" value="Genomic_DNA"/>
</dbReference>
<keyword evidence="2" id="KW-1185">Reference proteome</keyword>
<dbReference type="AlphaFoldDB" id="A0A0C9TKP7"/>
<proteinExistence type="predicted"/>
<dbReference type="HOGENOM" id="CLU_2062220_0_0_1"/>
<accession>A0A0C9TKP7</accession>
<evidence type="ECO:0000313" key="1">
    <source>
        <dbReference type="EMBL" id="KIJ11228.1"/>
    </source>
</evidence>
<gene>
    <name evidence="1" type="ORF">PAXINDRAFT_15859</name>
</gene>
<organism evidence="1 2">
    <name type="scientific">Paxillus involutus ATCC 200175</name>
    <dbReference type="NCBI Taxonomy" id="664439"/>
    <lineage>
        <taxon>Eukaryota</taxon>
        <taxon>Fungi</taxon>
        <taxon>Dikarya</taxon>
        <taxon>Basidiomycota</taxon>
        <taxon>Agaricomycotina</taxon>
        <taxon>Agaricomycetes</taxon>
        <taxon>Agaricomycetidae</taxon>
        <taxon>Boletales</taxon>
        <taxon>Paxilineae</taxon>
        <taxon>Paxillaceae</taxon>
        <taxon>Paxillus</taxon>
    </lineage>
</organism>
<protein>
    <submittedName>
        <fullName evidence="1">Uncharacterized protein</fullName>
    </submittedName>
</protein>
<dbReference type="Proteomes" id="UP000053647">
    <property type="component" value="Unassembled WGS sequence"/>
</dbReference>
<evidence type="ECO:0000313" key="2">
    <source>
        <dbReference type="Proteomes" id="UP000053647"/>
    </source>
</evidence>
<reference evidence="2" key="2">
    <citation type="submission" date="2015-01" db="EMBL/GenBank/DDBJ databases">
        <title>Evolutionary Origins and Diversification of the Mycorrhizal Mutualists.</title>
        <authorList>
            <consortium name="DOE Joint Genome Institute"/>
            <consortium name="Mycorrhizal Genomics Consortium"/>
            <person name="Kohler A."/>
            <person name="Kuo A."/>
            <person name="Nagy L.G."/>
            <person name="Floudas D."/>
            <person name="Copeland A."/>
            <person name="Barry K.W."/>
            <person name="Cichocki N."/>
            <person name="Veneault-Fourrey C."/>
            <person name="LaButti K."/>
            <person name="Lindquist E.A."/>
            <person name="Lipzen A."/>
            <person name="Lundell T."/>
            <person name="Morin E."/>
            <person name="Murat C."/>
            <person name="Riley R."/>
            <person name="Ohm R."/>
            <person name="Sun H."/>
            <person name="Tunlid A."/>
            <person name="Henrissat B."/>
            <person name="Grigoriev I.V."/>
            <person name="Hibbett D.S."/>
            <person name="Martin F."/>
        </authorList>
    </citation>
    <scope>NUCLEOTIDE SEQUENCE [LARGE SCALE GENOMIC DNA]</scope>
    <source>
        <strain evidence="2">ATCC 200175</strain>
    </source>
</reference>
<name>A0A0C9TKP7_PAXIN</name>
<reference evidence="1 2" key="1">
    <citation type="submission" date="2014-06" db="EMBL/GenBank/DDBJ databases">
        <authorList>
            <consortium name="DOE Joint Genome Institute"/>
            <person name="Kuo A."/>
            <person name="Kohler A."/>
            <person name="Nagy L.G."/>
            <person name="Floudas D."/>
            <person name="Copeland A."/>
            <person name="Barry K.W."/>
            <person name="Cichocki N."/>
            <person name="Veneault-Fourrey C."/>
            <person name="LaButti K."/>
            <person name="Lindquist E.A."/>
            <person name="Lipzen A."/>
            <person name="Lundell T."/>
            <person name="Morin E."/>
            <person name="Murat C."/>
            <person name="Sun H."/>
            <person name="Tunlid A."/>
            <person name="Henrissat B."/>
            <person name="Grigoriev I.V."/>
            <person name="Hibbett D.S."/>
            <person name="Martin F."/>
            <person name="Nordberg H.P."/>
            <person name="Cantor M.N."/>
            <person name="Hua S.X."/>
        </authorList>
    </citation>
    <scope>NUCLEOTIDE SEQUENCE [LARGE SCALE GENOMIC DNA]</scope>
    <source>
        <strain evidence="1 2">ATCC 200175</strain>
    </source>
</reference>
<sequence>MSRGSPASSPGRGDNRALFDVGLSTFDDKTSNTLMASVVAAFTVAQRTTEEGSLDPALAHNPPRPPAQIFAVNPHSALSAEEDECVLWGFDLILIAPFGSALERDDDGDAGNVDDELAD</sequence>